<dbReference type="OrthoDB" id="359414at2"/>
<name>A0A1M4XEH7_9BURK</name>
<dbReference type="EMBL" id="FQUZ01000009">
    <property type="protein sequence ID" value="SHE91895.1"/>
    <property type="molecule type" value="Genomic_DNA"/>
</dbReference>
<reference evidence="2 3" key="1">
    <citation type="submission" date="2016-11" db="EMBL/GenBank/DDBJ databases">
        <authorList>
            <person name="Jaros S."/>
            <person name="Januszkiewicz K."/>
            <person name="Wedrychowicz H."/>
        </authorList>
    </citation>
    <scope>NUCLEOTIDE SEQUENCE [LARGE SCALE GENOMIC DNA]</scope>
    <source>
        <strain evidence="2 3">DSM 16112</strain>
    </source>
</reference>
<dbReference type="AlphaFoldDB" id="A0A1M4XEH7"/>
<proteinExistence type="predicted"/>
<sequence length="169" mass="18353">MLHIRPARMADLPAIMRIQAQCYTAIVPESAASMGAKIQASPDTCLVASAGTDADLCAYFLAVPWRFDSPPSLDQAHCTLPAEPDCLYLHDLAVAPARRSTGAGHALVQKMLAVFRDSPFDKACLIAIQGARTYWQKHGFEPVLPLAPALHHQISGYGADARYMQLLRP</sequence>
<dbReference type="STRING" id="1122156.SAMN02745117_01040"/>
<gene>
    <name evidence="2" type="ORF">SAMN02745117_01040</name>
</gene>
<evidence type="ECO:0000313" key="3">
    <source>
        <dbReference type="Proteomes" id="UP000184327"/>
    </source>
</evidence>
<evidence type="ECO:0000259" key="1">
    <source>
        <dbReference type="PROSITE" id="PS51186"/>
    </source>
</evidence>
<accession>A0A1M4XEH7</accession>
<dbReference type="SUPFAM" id="SSF55729">
    <property type="entry name" value="Acyl-CoA N-acyltransferases (Nat)"/>
    <property type="match status" value="1"/>
</dbReference>
<keyword evidence="2" id="KW-0808">Transferase</keyword>
<dbReference type="Proteomes" id="UP000184327">
    <property type="component" value="Unassembled WGS sequence"/>
</dbReference>
<dbReference type="InterPro" id="IPR016181">
    <property type="entry name" value="Acyl_CoA_acyltransferase"/>
</dbReference>
<dbReference type="CDD" id="cd04301">
    <property type="entry name" value="NAT_SF"/>
    <property type="match status" value="1"/>
</dbReference>
<dbReference type="GO" id="GO:0016747">
    <property type="term" value="F:acyltransferase activity, transferring groups other than amino-acyl groups"/>
    <property type="evidence" value="ECO:0007669"/>
    <property type="project" value="InterPro"/>
</dbReference>
<dbReference type="RefSeq" id="WP_073355425.1">
    <property type="nucleotide sequence ID" value="NZ_FQUZ01000009.1"/>
</dbReference>
<dbReference type="Gene3D" id="3.40.630.30">
    <property type="match status" value="1"/>
</dbReference>
<dbReference type="Pfam" id="PF00583">
    <property type="entry name" value="Acetyltransf_1"/>
    <property type="match status" value="1"/>
</dbReference>
<keyword evidence="3" id="KW-1185">Reference proteome</keyword>
<organism evidence="2 3">
    <name type="scientific">Lampropedia hyalina DSM 16112</name>
    <dbReference type="NCBI Taxonomy" id="1122156"/>
    <lineage>
        <taxon>Bacteria</taxon>
        <taxon>Pseudomonadati</taxon>
        <taxon>Pseudomonadota</taxon>
        <taxon>Betaproteobacteria</taxon>
        <taxon>Burkholderiales</taxon>
        <taxon>Comamonadaceae</taxon>
        <taxon>Lampropedia</taxon>
    </lineage>
</organism>
<feature type="domain" description="N-acetyltransferase" evidence="1">
    <location>
        <begin position="2"/>
        <end position="169"/>
    </location>
</feature>
<dbReference type="InterPro" id="IPR000182">
    <property type="entry name" value="GNAT_dom"/>
</dbReference>
<evidence type="ECO:0000313" key="2">
    <source>
        <dbReference type="EMBL" id="SHE91895.1"/>
    </source>
</evidence>
<dbReference type="PROSITE" id="PS51186">
    <property type="entry name" value="GNAT"/>
    <property type="match status" value="1"/>
</dbReference>
<protein>
    <submittedName>
        <fullName evidence="2">Acetyltransferase (GNAT) family protein</fullName>
    </submittedName>
</protein>